<feature type="transmembrane region" description="Helical" evidence="1">
    <location>
        <begin position="18"/>
        <end position="37"/>
    </location>
</feature>
<proteinExistence type="predicted"/>
<accession>A0ABV5AAY8</accession>
<dbReference type="Proteomes" id="UP001579974">
    <property type="component" value="Unassembled WGS sequence"/>
</dbReference>
<reference evidence="2 3" key="1">
    <citation type="journal article" date="2024" name="Int. J. Mol. Sci.">
        <title>Exploration of Alicyclobacillus spp. Genome in Search of Antibiotic Resistance.</title>
        <authorList>
            <person name="Bucka-Kolendo J."/>
            <person name="Kiousi D.E."/>
            <person name="Dekowska A."/>
            <person name="Mikolajczuk-Szczyrba A."/>
            <person name="Karadedos D.M."/>
            <person name="Michael P."/>
            <person name="Galanis A."/>
            <person name="Sokolowska B."/>
        </authorList>
    </citation>
    <scope>NUCLEOTIDE SEQUENCE [LARGE SCALE GENOMIC DNA]</scope>
    <source>
        <strain evidence="2 3">KKP 3000</strain>
    </source>
</reference>
<keyword evidence="1" id="KW-1133">Transmembrane helix</keyword>
<organism evidence="2 3">
    <name type="scientific">Alicyclobacillus fastidiosus</name>
    <dbReference type="NCBI Taxonomy" id="392011"/>
    <lineage>
        <taxon>Bacteria</taxon>
        <taxon>Bacillati</taxon>
        <taxon>Bacillota</taxon>
        <taxon>Bacilli</taxon>
        <taxon>Bacillales</taxon>
        <taxon>Alicyclobacillaceae</taxon>
        <taxon>Alicyclobacillus</taxon>
    </lineage>
</organism>
<evidence type="ECO:0000313" key="2">
    <source>
        <dbReference type="EMBL" id="MFB5189424.1"/>
    </source>
</evidence>
<dbReference type="RefSeq" id="WP_275476688.1">
    <property type="nucleotide sequence ID" value="NZ_CP162940.1"/>
</dbReference>
<name>A0ABV5AAY8_9BACL</name>
<keyword evidence="1" id="KW-0812">Transmembrane</keyword>
<keyword evidence="1" id="KW-0472">Membrane</keyword>
<gene>
    <name evidence="2" type="ORF">KKP3000_002432</name>
</gene>
<evidence type="ECO:0000313" key="3">
    <source>
        <dbReference type="Proteomes" id="UP001579974"/>
    </source>
</evidence>
<protein>
    <submittedName>
        <fullName evidence="2">Uncharacterized protein</fullName>
    </submittedName>
</protein>
<keyword evidence="3" id="KW-1185">Reference proteome</keyword>
<sequence>MPSGGRERYKWIHIFDDWFIPMAFGVVAVLVGVQALARIPIVRSTIDAKEGRFVAQSAAVMQQAVKNDSAVVTLSTNSAQAGAHVEVTINGDSLGAFTTNEMRITVHDGDQIAFHDPDGVKVEITVTDTSDSQLLLPAPGQVVDLGPQNKQASLSTVEFI</sequence>
<evidence type="ECO:0000256" key="1">
    <source>
        <dbReference type="SAM" id="Phobius"/>
    </source>
</evidence>
<comment type="caution">
    <text evidence="2">The sequence shown here is derived from an EMBL/GenBank/DDBJ whole genome shotgun (WGS) entry which is preliminary data.</text>
</comment>
<dbReference type="EMBL" id="JBDXSU010000002">
    <property type="protein sequence ID" value="MFB5189424.1"/>
    <property type="molecule type" value="Genomic_DNA"/>
</dbReference>